<feature type="domain" description="HIT-type" evidence="2">
    <location>
        <begin position="3"/>
        <end position="39"/>
    </location>
</feature>
<keyword evidence="1" id="KW-0862">Zinc</keyword>
<dbReference type="InterPro" id="IPR040722">
    <property type="entry name" value="Hit1_C"/>
</dbReference>
<dbReference type="Gene3D" id="3.30.60.190">
    <property type="match status" value="1"/>
</dbReference>
<comment type="caution">
    <text evidence="3">The sequence shown here is derived from an EMBL/GenBank/DDBJ whole genome shotgun (WGS) entry which is preliminary data.</text>
</comment>
<sequence>MLCQICNTNESKYKCPKCNIPYCSLACYKSESHKEPEQIEKPKSNKIEIASDINSNSKFDKFLKDSKIQYLLNEPVLQFHLLTLVKILNDDQGNFVSKGLNHDQKLDVLNLKLQDLRAGGVEENEAIEEFVQRIFELDQEES</sequence>
<keyword evidence="4" id="KW-1185">Reference proteome</keyword>
<evidence type="ECO:0000259" key="2">
    <source>
        <dbReference type="PROSITE" id="PS51083"/>
    </source>
</evidence>
<evidence type="ECO:0000256" key="1">
    <source>
        <dbReference type="PROSITE-ProRule" id="PRU00453"/>
    </source>
</evidence>
<dbReference type="InterPro" id="IPR007529">
    <property type="entry name" value="Znf_HIT"/>
</dbReference>
<organism evidence="3 4">
    <name type="scientific">Candida verbasci</name>
    <dbReference type="NCBI Taxonomy" id="1227364"/>
    <lineage>
        <taxon>Eukaryota</taxon>
        <taxon>Fungi</taxon>
        <taxon>Dikarya</taxon>
        <taxon>Ascomycota</taxon>
        <taxon>Saccharomycotina</taxon>
        <taxon>Pichiomycetes</taxon>
        <taxon>Debaryomycetaceae</taxon>
        <taxon>Candida/Lodderomyces clade</taxon>
        <taxon>Candida</taxon>
    </lineage>
</organism>
<keyword evidence="1" id="KW-0479">Metal-binding</keyword>
<dbReference type="SUPFAM" id="SSF144232">
    <property type="entry name" value="HIT/MYND zinc finger-like"/>
    <property type="match status" value="1"/>
</dbReference>
<dbReference type="Gene3D" id="1.20.1440.260">
    <property type="match status" value="1"/>
</dbReference>
<evidence type="ECO:0000313" key="3">
    <source>
        <dbReference type="EMBL" id="CAI5759469.1"/>
    </source>
</evidence>
<reference evidence="3" key="1">
    <citation type="submission" date="2022-12" db="EMBL/GenBank/DDBJ databases">
        <authorList>
            <person name="Brejova B."/>
        </authorList>
    </citation>
    <scope>NUCLEOTIDE SEQUENCE</scope>
</reference>
<dbReference type="AlphaFoldDB" id="A0A9W4TW54"/>
<evidence type="ECO:0000313" key="4">
    <source>
        <dbReference type="Proteomes" id="UP001152885"/>
    </source>
</evidence>
<dbReference type="OrthoDB" id="18412at2759"/>
<dbReference type="GO" id="GO:0008270">
    <property type="term" value="F:zinc ion binding"/>
    <property type="evidence" value="ECO:0007669"/>
    <property type="project" value="UniProtKB-UniRule"/>
</dbReference>
<protein>
    <recommendedName>
        <fullName evidence="2">HIT-type domain-containing protein</fullName>
    </recommendedName>
</protein>
<dbReference type="CDD" id="cd23024">
    <property type="entry name" value="zf-HIT_ZNHIT2-3"/>
    <property type="match status" value="1"/>
</dbReference>
<accession>A0A9W4TW54</accession>
<proteinExistence type="predicted"/>
<dbReference type="EMBL" id="CANTUO010000004">
    <property type="protein sequence ID" value="CAI5759469.1"/>
    <property type="molecule type" value="Genomic_DNA"/>
</dbReference>
<dbReference type="Pfam" id="PF04438">
    <property type="entry name" value="zf-HIT"/>
    <property type="match status" value="1"/>
</dbReference>
<keyword evidence="1" id="KW-0863">Zinc-finger</keyword>
<dbReference type="Pfam" id="PF18268">
    <property type="entry name" value="Hit1_C"/>
    <property type="match status" value="1"/>
</dbReference>
<dbReference type="PROSITE" id="PS51083">
    <property type="entry name" value="ZF_HIT"/>
    <property type="match status" value="1"/>
</dbReference>
<gene>
    <name evidence="3" type="ORF">CANVERA_P3982</name>
</gene>
<name>A0A9W4TW54_9ASCO</name>
<dbReference type="Proteomes" id="UP001152885">
    <property type="component" value="Unassembled WGS sequence"/>
</dbReference>